<protein>
    <submittedName>
        <fullName evidence="1">Uncharacterized protein</fullName>
    </submittedName>
</protein>
<dbReference type="RefSeq" id="WP_311780527.1">
    <property type="nucleotide sequence ID" value="NZ_JALRMR010000009.1"/>
</dbReference>
<gene>
    <name evidence="1" type="ORF">MX635_08395</name>
</gene>
<evidence type="ECO:0000313" key="1">
    <source>
        <dbReference type="EMBL" id="MDT1974406.1"/>
    </source>
</evidence>
<name>A0AAW8R9G0_CARDV</name>
<evidence type="ECO:0000313" key="2">
    <source>
        <dbReference type="Proteomes" id="UP001249945"/>
    </source>
</evidence>
<organism evidence="1 2">
    <name type="scientific">Carnobacterium divergens</name>
    <name type="common">Lactobacillus divergens</name>
    <dbReference type="NCBI Taxonomy" id="2748"/>
    <lineage>
        <taxon>Bacteria</taxon>
        <taxon>Bacillati</taxon>
        <taxon>Bacillota</taxon>
        <taxon>Bacilli</taxon>
        <taxon>Lactobacillales</taxon>
        <taxon>Carnobacteriaceae</taxon>
        <taxon>Carnobacterium</taxon>
    </lineage>
</organism>
<proteinExistence type="predicted"/>
<dbReference type="AlphaFoldDB" id="A0AAW8R9G0"/>
<dbReference type="EMBL" id="JALRMR010000009">
    <property type="protein sequence ID" value="MDT1974406.1"/>
    <property type="molecule type" value="Genomic_DNA"/>
</dbReference>
<comment type="caution">
    <text evidence="1">The sequence shown here is derived from an EMBL/GenBank/DDBJ whole genome shotgun (WGS) entry which is preliminary data.</text>
</comment>
<sequence>MSILKGMLLRFKKNVNERNIKNLRNKIVKERIFLIELERRLVTNATTTISMKTKST</sequence>
<accession>A0AAW8R9G0</accession>
<dbReference type="Proteomes" id="UP001249945">
    <property type="component" value="Unassembled WGS sequence"/>
</dbReference>
<reference evidence="1" key="1">
    <citation type="submission" date="2022-04" db="EMBL/GenBank/DDBJ databases">
        <title>Draft genome sequences of lactic acid bacteria (LAB) strains involved in meat spoilage.</title>
        <authorList>
            <person name="Palevich N."/>
        </authorList>
    </citation>
    <scope>NUCLEOTIDE SEQUENCE</scope>
    <source>
        <strain evidence="1">9-14</strain>
    </source>
</reference>